<comment type="caution">
    <text evidence="3">The sequence shown here is derived from an EMBL/GenBank/DDBJ whole genome shotgun (WGS) entry which is preliminary data.</text>
</comment>
<gene>
    <name evidence="3" type="ORF">Tci_016518</name>
</gene>
<feature type="compositionally biased region" description="Polar residues" evidence="1">
    <location>
        <begin position="1022"/>
        <end position="1032"/>
    </location>
</feature>
<dbReference type="PANTHER" id="PTHR11439">
    <property type="entry name" value="GAG-POL-RELATED RETROTRANSPOSON"/>
    <property type="match status" value="1"/>
</dbReference>
<feature type="region of interest" description="Disordered" evidence="1">
    <location>
        <begin position="1003"/>
        <end position="1046"/>
    </location>
</feature>
<feature type="compositionally biased region" description="Polar residues" evidence="1">
    <location>
        <begin position="834"/>
        <end position="854"/>
    </location>
</feature>
<dbReference type="Pfam" id="PF25597">
    <property type="entry name" value="SH3_retrovirus"/>
    <property type="match status" value="1"/>
</dbReference>
<name>A0A6L2K6U5_TANCI</name>
<feature type="region of interest" description="Disordered" evidence="1">
    <location>
        <begin position="64"/>
        <end position="85"/>
    </location>
</feature>
<feature type="compositionally biased region" description="Polar residues" evidence="1">
    <location>
        <begin position="791"/>
        <end position="801"/>
    </location>
</feature>
<dbReference type="InterPro" id="IPR036397">
    <property type="entry name" value="RNaseH_sf"/>
</dbReference>
<dbReference type="CDD" id="cd09272">
    <property type="entry name" value="RNase_HI_RT_Ty1"/>
    <property type="match status" value="1"/>
</dbReference>
<dbReference type="PROSITE" id="PS50994">
    <property type="entry name" value="INTEGRASE"/>
    <property type="match status" value="1"/>
</dbReference>
<dbReference type="GO" id="GO:0015074">
    <property type="term" value="P:DNA integration"/>
    <property type="evidence" value="ECO:0007669"/>
    <property type="project" value="InterPro"/>
</dbReference>
<feature type="compositionally biased region" description="Low complexity" evidence="1">
    <location>
        <begin position="1036"/>
        <end position="1046"/>
    </location>
</feature>
<protein>
    <recommendedName>
        <fullName evidence="2">Integrase catalytic domain-containing protein</fullName>
    </recommendedName>
</protein>
<dbReference type="InterPro" id="IPR013103">
    <property type="entry name" value="RVT_2"/>
</dbReference>
<feature type="domain" description="Integrase catalytic" evidence="2">
    <location>
        <begin position="845"/>
        <end position="913"/>
    </location>
</feature>
<evidence type="ECO:0000259" key="2">
    <source>
        <dbReference type="PROSITE" id="PS50994"/>
    </source>
</evidence>
<dbReference type="InterPro" id="IPR012337">
    <property type="entry name" value="RNaseH-like_sf"/>
</dbReference>
<dbReference type="Pfam" id="PF07727">
    <property type="entry name" value="RVT_2"/>
    <property type="match status" value="1"/>
</dbReference>
<dbReference type="InterPro" id="IPR057670">
    <property type="entry name" value="SH3_retrovirus"/>
</dbReference>
<dbReference type="InterPro" id="IPR001584">
    <property type="entry name" value="Integrase_cat-core"/>
</dbReference>
<proteinExistence type="predicted"/>
<dbReference type="EMBL" id="BKCJ010001860">
    <property type="protein sequence ID" value="GEU44540.1"/>
    <property type="molecule type" value="Genomic_DNA"/>
</dbReference>
<dbReference type="Gene3D" id="3.30.420.10">
    <property type="entry name" value="Ribonuclease H-like superfamily/Ribonuclease H"/>
    <property type="match status" value="1"/>
</dbReference>
<dbReference type="SUPFAM" id="SSF53098">
    <property type="entry name" value="Ribonuclease H-like"/>
    <property type="match status" value="1"/>
</dbReference>
<dbReference type="GO" id="GO:0003676">
    <property type="term" value="F:nucleic acid binding"/>
    <property type="evidence" value="ECO:0007669"/>
    <property type="project" value="InterPro"/>
</dbReference>
<organism evidence="3">
    <name type="scientific">Tanacetum cinerariifolium</name>
    <name type="common">Dalmatian daisy</name>
    <name type="synonym">Chrysanthemum cinerariifolium</name>
    <dbReference type="NCBI Taxonomy" id="118510"/>
    <lineage>
        <taxon>Eukaryota</taxon>
        <taxon>Viridiplantae</taxon>
        <taxon>Streptophyta</taxon>
        <taxon>Embryophyta</taxon>
        <taxon>Tracheophyta</taxon>
        <taxon>Spermatophyta</taxon>
        <taxon>Magnoliopsida</taxon>
        <taxon>eudicotyledons</taxon>
        <taxon>Gunneridae</taxon>
        <taxon>Pentapetalae</taxon>
        <taxon>asterids</taxon>
        <taxon>campanulids</taxon>
        <taxon>Asterales</taxon>
        <taxon>Asteraceae</taxon>
        <taxon>Asteroideae</taxon>
        <taxon>Anthemideae</taxon>
        <taxon>Anthemidinae</taxon>
        <taxon>Tanacetum</taxon>
    </lineage>
</organism>
<sequence length="1386" mass="157793">MANLSEDIQCAGSDTRPPMLDRTDFASWQQRIRLYCRGKENGVNILKSIDEGPYRMGTVRETLAESTEGAPQFGPKRPREYSDLTPEEKDRFAKLINDMRNIKMTMSRLQLNSKFVNNMLPEWGRFVMAIKLNRGLRDSNYDQLFPAEDLIKNLTNTLALLTESYRTFLPQTNNQLRTSSNARNQATVQDGRVVVQNIQGRPNRGHIARNCTKLKRPQNFEYYKDKMLLMQAQENGVALDAEQLLFLTGRQDNAFDDDVDEQPVQDLALNVDNVFQADDCDAFDSDDILSKVPDHEHYHDAACAHHEGHVTYDSVQLDHIVDSHADYTSDINRIPYDQYVKDNEVPVVHNDASSVPTDAFMMIYNDMCESHDQSVSNPSRNTVVKHSLTAKLAIFKEHIELVAIGYKNPLCLTCAKQVQPALYNSHEIIKNNHVPAIMHNTEDTLEITEITRKQMNAKMNDPECVTRKVKIAPPDYSKENFLATFTPQKQLTPEQIFWSNDLMKLKSEALKERTKVSRPIKALTVYPPNTPATLVPKVLPTKNVFEELEAEVAQYAVERKHDAIERKNLLIANDNLIAACLSQEVFSVATNSELNVARFTEMHVANITVEARCLALKAELANLRDMNNHANQNKLINHFSKLEVNHLNLQLKYQNLKDSIGNNPPTPDKDTPDFDSVFVIGKMQDSLQGKDNITKLTEQVTNLQAQNDLFRAENDKIKQHYKELYDFIKIIRAKNKEKVTNLTTKNVNLQASVNKDQVKPRVLAQGKYTIDVEPIVPRLMNNRNAHLGVNSCPNDSGSQPKSHVKPNRISPAKGVNKLPVEDQPRTNKSHLRTSNRVDSSSRLNTVSRTPQQNGVVERQNRTLVEAARTMLIFFKALMFLWAEAVATACYTQNRSLIHTRHNKTPYELVHNKKHDLTFFRVFGALCYPTNDSKDLGKLQPTADTGIFIGYAPSRKGYRIYNKRTRRIMEKIHVQFDELTEQMAPVHLELEILFQPMFDGYLEPPRAERPVPPAQAAQAPVNSAGTPSSTTIDQDAPTPSISPSSSALQSYSLHQGVTAEPNYIKDHTIAPVDNNPFVNVFALEPHSEASSSGDSIMQDEIHEFDRLQIWELVPQPDCVMIIALKWIYKVKLDEYGDVLKNKARLVAKGYRQEEGINFEESFSPVARIEAIRIFIANAASRNMPIYQMDVKKAFLNSELKEEVYVSQPEGFVDPDHPTHVYRLKKALYQAKPTKKHLEALKRVFRYLKGTINWGLWYPKDTAMALTAYADADHAGCQDTRRSTSGSAQFLGDKLVSWSSKKQKSTAISITEAEYTAMSKHINIRHHFIREQVERGVVELYFVTMDYQLVDIFTKALPRQRFEFILPRLGMKSMSPTTLKRLREEEGE</sequence>
<evidence type="ECO:0000256" key="1">
    <source>
        <dbReference type="SAM" id="MobiDB-lite"/>
    </source>
</evidence>
<reference evidence="3" key="1">
    <citation type="journal article" date="2019" name="Sci. Rep.">
        <title>Draft genome of Tanacetum cinerariifolium, the natural source of mosquito coil.</title>
        <authorList>
            <person name="Yamashiro T."/>
            <person name="Shiraishi A."/>
            <person name="Satake H."/>
            <person name="Nakayama K."/>
        </authorList>
    </citation>
    <scope>NUCLEOTIDE SEQUENCE</scope>
</reference>
<accession>A0A6L2K6U5</accession>
<feature type="region of interest" description="Disordered" evidence="1">
    <location>
        <begin position="786"/>
        <end position="854"/>
    </location>
</feature>
<evidence type="ECO:0000313" key="3">
    <source>
        <dbReference type="EMBL" id="GEU44540.1"/>
    </source>
</evidence>
<feature type="region of interest" description="Disordered" evidence="1">
    <location>
        <begin position="1"/>
        <end position="21"/>
    </location>
</feature>
<dbReference type="PANTHER" id="PTHR11439:SF509">
    <property type="entry name" value="RNA-DIRECTED DNA POLYMERASE"/>
    <property type="match status" value="1"/>
</dbReference>